<dbReference type="Proteomes" id="UP000004221">
    <property type="component" value="Unassembled WGS sequence"/>
</dbReference>
<protein>
    <submittedName>
        <fullName evidence="2">Uncharacterized protein</fullName>
    </submittedName>
</protein>
<sequence>MQHVARVFGLELLLAGAFIMAFPNAARRIIRARQEFARLSPDALRLLGSFELLSGALLVWLTTRQAPGARGKTTASEARPVL</sequence>
<keyword evidence="1" id="KW-1133">Transmembrane helix</keyword>
<evidence type="ECO:0000313" key="2">
    <source>
        <dbReference type="EMBL" id="CCF84692.1"/>
    </source>
</evidence>
<dbReference type="EMBL" id="CAGS01000310">
    <property type="protein sequence ID" value="CCF84692.1"/>
    <property type="molecule type" value="Genomic_DNA"/>
</dbReference>
<comment type="caution">
    <text evidence="2">The sequence shown here is derived from an EMBL/GenBank/DDBJ whole genome shotgun (WGS) entry which is preliminary data.</text>
</comment>
<organism evidence="2 3">
    <name type="scientific">Nitrolancea hollandica Lb</name>
    <dbReference type="NCBI Taxonomy" id="1129897"/>
    <lineage>
        <taxon>Bacteria</taxon>
        <taxon>Pseudomonadati</taxon>
        <taxon>Thermomicrobiota</taxon>
        <taxon>Thermomicrobia</taxon>
        <taxon>Sphaerobacterales</taxon>
        <taxon>Sphaerobacterineae</taxon>
        <taxon>Sphaerobacteraceae</taxon>
        <taxon>Nitrolancea</taxon>
    </lineage>
</organism>
<evidence type="ECO:0000313" key="3">
    <source>
        <dbReference type="Proteomes" id="UP000004221"/>
    </source>
</evidence>
<dbReference type="AlphaFoldDB" id="I4EJ30"/>
<keyword evidence="1" id="KW-0472">Membrane</keyword>
<feature type="transmembrane region" description="Helical" evidence="1">
    <location>
        <begin position="6"/>
        <end position="22"/>
    </location>
</feature>
<gene>
    <name evidence="2" type="ORF">NITHO_3780005</name>
</gene>
<dbReference type="InterPro" id="IPR019201">
    <property type="entry name" value="DUF2065"/>
</dbReference>
<keyword evidence="1" id="KW-0812">Transmembrane</keyword>
<reference evidence="2 3" key="1">
    <citation type="journal article" date="2012" name="ISME J.">
        <title>Nitrification expanded: discovery, physiology and genomics of a nitrite-oxidizing bacterium from the phylum Chloroflexi.</title>
        <authorList>
            <person name="Sorokin D.Y."/>
            <person name="Lucker S."/>
            <person name="Vejmelkova D."/>
            <person name="Kostrikina N.A."/>
            <person name="Kleerebezem R."/>
            <person name="Rijpstra W.I."/>
            <person name="Damste J.S."/>
            <person name="Le Paslier D."/>
            <person name="Muyzer G."/>
            <person name="Wagner M."/>
            <person name="van Loosdrecht M.C."/>
            <person name="Daims H."/>
        </authorList>
    </citation>
    <scope>NUCLEOTIDE SEQUENCE [LARGE SCALE GENOMIC DNA]</scope>
    <source>
        <strain evidence="3">none</strain>
    </source>
</reference>
<name>I4EJ30_9BACT</name>
<accession>I4EJ30</accession>
<evidence type="ECO:0000256" key="1">
    <source>
        <dbReference type="SAM" id="Phobius"/>
    </source>
</evidence>
<proteinExistence type="predicted"/>
<dbReference type="RefSeq" id="WP_008479039.1">
    <property type="nucleotide sequence ID" value="NZ_CAGS01000310.1"/>
</dbReference>
<dbReference type="Pfam" id="PF09838">
    <property type="entry name" value="DUF2065"/>
    <property type="match status" value="1"/>
</dbReference>
<keyword evidence="3" id="KW-1185">Reference proteome</keyword>